<keyword evidence="7 10" id="KW-0799">Topoisomerase</keyword>
<dbReference type="InterPro" id="IPR023405">
    <property type="entry name" value="Topo_IA_core_domain"/>
</dbReference>
<dbReference type="InterPro" id="IPR013498">
    <property type="entry name" value="Topo_IA_Znf"/>
</dbReference>
<reference evidence="14 15" key="1">
    <citation type="submission" date="2019-10" db="EMBL/GenBank/DDBJ databases">
        <authorList>
            <person name="Blom J."/>
        </authorList>
    </citation>
    <scope>NUCLEOTIDE SEQUENCE [LARGE SCALE GENOMIC DNA]</scope>
    <source>
        <strain evidence="14 15">ES3154-GLU</strain>
    </source>
</reference>
<dbReference type="InterPro" id="IPR013826">
    <property type="entry name" value="Topo_IA_cen_sub3"/>
</dbReference>
<comment type="function">
    <text evidence="10">Releases the supercoiling and torsional tension of DNA, which is introduced during the DNA replication and transcription, by transiently cleaving and rejoining one strand of the DNA duplex. Introduces a single-strand break via transesterification at a target site in duplex DNA. The scissile phosphodiester is attacked by the catalytic tyrosine of the enzyme, resulting in the formation of a DNA-(5'-phosphotyrosyl)-enzyme intermediate and the expulsion of a 3'-OH DNA strand. The free DNA strand then undergoes passage around the unbroken strand, thus removing DNA supercoils. Finally, in the religation step, the DNA 3'-OH attacks the covalent intermediate to expel the active-site tyrosine and restore the DNA phosphodiester backbone.</text>
</comment>
<dbReference type="AlphaFoldDB" id="A0A6I8MER8"/>
<evidence type="ECO:0000256" key="9">
    <source>
        <dbReference type="ARBA" id="ARBA00023235"/>
    </source>
</evidence>
<dbReference type="InterPro" id="IPR013824">
    <property type="entry name" value="Topo_IA_cen_sub1"/>
</dbReference>
<dbReference type="PROSITE" id="PS00396">
    <property type="entry name" value="TOPO_IA_1"/>
    <property type="match status" value="1"/>
</dbReference>
<keyword evidence="9 10" id="KW-0413">Isomerase</keyword>
<keyword evidence="5" id="KW-0862">Zinc</keyword>
<evidence type="ECO:0000256" key="8">
    <source>
        <dbReference type="ARBA" id="ARBA00023125"/>
    </source>
</evidence>
<feature type="site" description="Interaction with DNA" evidence="10">
    <location>
        <position position="138"/>
    </location>
</feature>
<dbReference type="Gene3D" id="1.10.290.10">
    <property type="entry name" value="Topoisomerase I, domain 4"/>
    <property type="match status" value="1"/>
</dbReference>
<name>A0A6I8MER8_9FUSO</name>
<organism evidence="14 15">
    <name type="scientific">Oceanivirga miroungae</name>
    <dbReference type="NCBI Taxonomy" id="1130046"/>
    <lineage>
        <taxon>Bacteria</taxon>
        <taxon>Fusobacteriati</taxon>
        <taxon>Fusobacteriota</taxon>
        <taxon>Fusobacteriia</taxon>
        <taxon>Fusobacteriales</taxon>
        <taxon>Leptotrichiaceae</taxon>
        <taxon>Oceanivirga</taxon>
    </lineage>
</organism>
<dbReference type="PRINTS" id="PR00417">
    <property type="entry name" value="PRTPISMRASEI"/>
</dbReference>
<keyword evidence="6" id="KW-0460">Magnesium</keyword>
<dbReference type="EC" id="5.6.2.1" evidence="10"/>
<dbReference type="SUPFAM" id="SSF56712">
    <property type="entry name" value="Prokaryotic type I DNA topoisomerase"/>
    <property type="match status" value="1"/>
</dbReference>
<comment type="similarity">
    <text evidence="2 10">Belongs to the type IA topoisomerase family.</text>
</comment>
<keyword evidence="11" id="KW-0175">Coiled coil</keyword>
<dbReference type="NCBIfam" id="TIGR01051">
    <property type="entry name" value="topA_bact"/>
    <property type="match status" value="1"/>
</dbReference>
<evidence type="ECO:0000259" key="12">
    <source>
        <dbReference type="PROSITE" id="PS50880"/>
    </source>
</evidence>
<dbReference type="PROSITE" id="PS50880">
    <property type="entry name" value="TOPRIM"/>
    <property type="match status" value="1"/>
</dbReference>
<dbReference type="Gene3D" id="3.40.50.140">
    <property type="match status" value="1"/>
</dbReference>
<dbReference type="CDD" id="cd03363">
    <property type="entry name" value="TOPRIM_TopoIA_TopoI"/>
    <property type="match status" value="1"/>
</dbReference>
<evidence type="ECO:0000256" key="7">
    <source>
        <dbReference type="ARBA" id="ARBA00023029"/>
    </source>
</evidence>
<dbReference type="InterPro" id="IPR006171">
    <property type="entry name" value="TOPRIM_dom"/>
</dbReference>
<dbReference type="InterPro" id="IPR003601">
    <property type="entry name" value="Topo_IA_2"/>
</dbReference>
<dbReference type="GO" id="GO:0008270">
    <property type="term" value="F:zinc ion binding"/>
    <property type="evidence" value="ECO:0007669"/>
    <property type="project" value="UniProtKB-KW"/>
</dbReference>
<dbReference type="InterPro" id="IPR028612">
    <property type="entry name" value="Topoisom_1_IA"/>
</dbReference>
<dbReference type="GO" id="GO:0003917">
    <property type="term" value="F:DNA topoisomerase type I (single strand cut, ATP-independent) activity"/>
    <property type="evidence" value="ECO:0007669"/>
    <property type="project" value="UniProtKB-UniRule"/>
</dbReference>
<dbReference type="SMART" id="SM00436">
    <property type="entry name" value="TOP1Bc"/>
    <property type="match status" value="1"/>
</dbReference>
<dbReference type="InterPro" id="IPR000380">
    <property type="entry name" value="Topo_IA"/>
</dbReference>
<dbReference type="EMBL" id="CABWIB010000001">
    <property type="protein sequence ID" value="VWL85729.1"/>
    <property type="molecule type" value="Genomic_DNA"/>
</dbReference>
<feature type="coiled-coil region" evidence="11">
    <location>
        <begin position="529"/>
        <end position="556"/>
    </location>
</feature>
<dbReference type="InterPro" id="IPR013825">
    <property type="entry name" value="Topo_IA_cen_sub2"/>
</dbReference>
<dbReference type="Gene3D" id="1.10.460.10">
    <property type="entry name" value="Topoisomerase I, domain 2"/>
    <property type="match status" value="1"/>
</dbReference>
<dbReference type="PROSITE" id="PS52039">
    <property type="entry name" value="TOPO_IA_2"/>
    <property type="match status" value="1"/>
</dbReference>
<dbReference type="InterPro" id="IPR013497">
    <property type="entry name" value="Topo_IA_cen"/>
</dbReference>
<dbReference type="GO" id="GO:0005694">
    <property type="term" value="C:chromosome"/>
    <property type="evidence" value="ECO:0007669"/>
    <property type="project" value="InterPro"/>
</dbReference>
<feature type="site" description="Interaction with DNA" evidence="10">
    <location>
        <position position="142"/>
    </location>
</feature>
<dbReference type="PANTHER" id="PTHR42785:SF1">
    <property type="entry name" value="DNA TOPOISOMERASE"/>
    <property type="match status" value="1"/>
</dbReference>
<dbReference type="PANTHER" id="PTHR42785">
    <property type="entry name" value="DNA TOPOISOMERASE, TYPE IA, CORE"/>
    <property type="match status" value="1"/>
</dbReference>
<dbReference type="SMART" id="SM00437">
    <property type="entry name" value="TOP1Ac"/>
    <property type="match status" value="1"/>
</dbReference>
<dbReference type="CDD" id="cd00186">
    <property type="entry name" value="TOP1Ac"/>
    <property type="match status" value="1"/>
</dbReference>
<dbReference type="Gene3D" id="2.70.20.10">
    <property type="entry name" value="Topoisomerase I, domain 3"/>
    <property type="match status" value="1"/>
</dbReference>
<feature type="domain" description="Topo IA-type catalytic" evidence="13">
    <location>
        <begin position="128"/>
        <end position="544"/>
    </location>
</feature>
<dbReference type="InterPro" id="IPR005733">
    <property type="entry name" value="TopoI_bac-type"/>
</dbReference>
<evidence type="ECO:0000256" key="6">
    <source>
        <dbReference type="ARBA" id="ARBA00022842"/>
    </source>
</evidence>
<dbReference type="InterPro" id="IPR034149">
    <property type="entry name" value="TOPRIM_TopoI"/>
</dbReference>
<evidence type="ECO:0000256" key="3">
    <source>
        <dbReference type="ARBA" id="ARBA00022723"/>
    </source>
</evidence>
<dbReference type="InterPro" id="IPR003602">
    <property type="entry name" value="Topo_IA_DNA-bd_dom"/>
</dbReference>
<feature type="site" description="Interaction with DNA" evidence="10">
    <location>
        <position position="33"/>
    </location>
</feature>
<sequence>MKKNLVIVESPSKAKTIEKILGKSYKVKASFGHLVDLPKTSLGIDIENGFKPKYTTIKGKGPILAELKKEAKKSDVIYLASDLDREGEAIAWHISNAIKENEKIRRIVFNEITATAIKKAIKEPRDIDINLVDSQQARRLLDRLVGYEISPLLWRTVNKNASAGRVQSVSLKIICDLEDEIKNFTPEEYREFSVLLKNGIELKLSKVDNKKVDKIFDKNFNVDLDKYLLATSVEIKNKSQRPPMVFKTSTLQQLASSYLGFSASKTMRIAQQLYEGLDIAGVTKGLITYMRTDSVRVSGEAMKEAKEYIENNYGKEYVGKYVFNNKKGSQDAHEGIRPSYLELEPDKIAGYLSRDQYKLYTLIWKRFICSQFADMKYEQLQITANDKNLEFSGTVNKVVFDGYYKYQKDEEDIKTSDLPDIKKDDKLEIEKLNVKDGITKAPSRFTEASLVKKLESLGIGRPSTYANIIDTLVNKEYVTKEDKKLVPSILGYEVKNELVSNFSNIMNTEFTSEMESDLDEIADGKKTYINVLEKYYENIENDVNKYKKEIDKLKDRIILSDVLDKNGKAMILKSGRFGKYLISTTNEDEKLSLKAVEVSNDEINAGKVFVKDKLEKVLKEKNGHKTDYTENGVEFLLKKGRFGEYLESKNYETDNIRKSLSASIRNLLKKGEVKIIDDKYILKDLIEKEIKSDSALLKAIGKCEKCSSDFTIKKGRYGKFFACSNYPNCNNIKNIKKGKK</sequence>
<gene>
    <name evidence="10" type="primary">topA</name>
    <name evidence="14" type="ORF">OMES3154_01017</name>
</gene>
<feature type="active site" description="O-(5'-phospho-DNA)-tyrosine intermediate" evidence="10">
    <location>
        <position position="289"/>
    </location>
</feature>
<evidence type="ECO:0000256" key="10">
    <source>
        <dbReference type="HAMAP-Rule" id="MF_00952"/>
    </source>
</evidence>
<dbReference type="GO" id="GO:0003677">
    <property type="term" value="F:DNA binding"/>
    <property type="evidence" value="ECO:0007669"/>
    <property type="project" value="UniProtKB-KW"/>
</dbReference>
<keyword evidence="8 10" id="KW-0238">DNA-binding</keyword>
<comment type="catalytic activity">
    <reaction evidence="1 10">
        <text>ATP-independent breakage of single-stranded DNA, followed by passage and rejoining.</text>
        <dbReference type="EC" id="5.6.2.1"/>
    </reaction>
</comment>
<dbReference type="RefSeq" id="WP_156683703.1">
    <property type="nucleotide sequence ID" value="NZ_CABWIB010000001.1"/>
</dbReference>
<dbReference type="SMART" id="SM00493">
    <property type="entry name" value="TOPRIM"/>
    <property type="match status" value="1"/>
</dbReference>
<proteinExistence type="inferred from homology"/>
<dbReference type="Gene3D" id="3.30.65.10">
    <property type="entry name" value="Bacterial Topoisomerase I, domain 1"/>
    <property type="match status" value="1"/>
</dbReference>
<evidence type="ECO:0000256" key="2">
    <source>
        <dbReference type="ARBA" id="ARBA00009446"/>
    </source>
</evidence>
<evidence type="ECO:0000256" key="11">
    <source>
        <dbReference type="SAM" id="Coils"/>
    </source>
</evidence>
<dbReference type="Pfam" id="PF01131">
    <property type="entry name" value="Topoisom_bac"/>
    <property type="match status" value="1"/>
</dbReference>
<keyword evidence="15" id="KW-1185">Reference proteome</keyword>
<dbReference type="InterPro" id="IPR023406">
    <property type="entry name" value="Topo_IA_AS"/>
</dbReference>
<feature type="site" description="Interaction with DNA" evidence="10">
    <location>
        <position position="147"/>
    </location>
</feature>
<evidence type="ECO:0000259" key="13">
    <source>
        <dbReference type="PROSITE" id="PS52039"/>
    </source>
</evidence>
<feature type="region of interest" description="Interaction with DNA" evidence="10">
    <location>
        <begin position="162"/>
        <end position="167"/>
    </location>
</feature>
<evidence type="ECO:0000256" key="1">
    <source>
        <dbReference type="ARBA" id="ARBA00000213"/>
    </source>
</evidence>
<keyword evidence="3" id="KW-0479">Metal-binding</keyword>
<dbReference type="Proteomes" id="UP000419017">
    <property type="component" value="Unassembled WGS sequence"/>
</dbReference>
<dbReference type="Pfam" id="PF01751">
    <property type="entry name" value="Toprim"/>
    <property type="match status" value="1"/>
</dbReference>
<dbReference type="HAMAP" id="MF_00952">
    <property type="entry name" value="Topoisom_1_prok"/>
    <property type="match status" value="1"/>
</dbReference>
<evidence type="ECO:0000256" key="4">
    <source>
        <dbReference type="ARBA" id="ARBA00022771"/>
    </source>
</evidence>
<evidence type="ECO:0000313" key="14">
    <source>
        <dbReference type="EMBL" id="VWL85729.1"/>
    </source>
</evidence>
<dbReference type="GO" id="GO:0006265">
    <property type="term" value="P:DNA topological change"/>
    <property type="evidence" value="ECO:0007669"/>
    <property type="project" value="UniProtKB-UniRule"/>
</dbReference>
<accession>A0A6I8MER8</accession>
<feature type="site" description="Interaction with DNA" evidence="10">
    <location>
        <position position="139"/>
    </location>
</feature>
<feature type="domain" description="Toprim" evidence="12">
    <location>
        <begin position="3"/>
        <end position="112"/>
    </location>
</feature>
<feature type="site" description="Interaction with DNA" evidence="10">
    <location>
        <position position="291"/>
    </location>
</feature>
<dbReference type="Pfam" id="PF01396">
    <property type="entry name" value="Zn_ribbon_Top1"/>
    <property type="match status" value="1"/>
</dbReference>
<evidence type="ECO:0000256" key="5">
    <source>
        <dbReference type="ARBA" id="ARBA00022833"/>
    </source>
</evidence>
<dbReference type="SUPFAM" id="SSF57783">
    <property type="entry name" value="Zinc beta-ribbon"/>
    <property type="match status" value="1"/>
</dbReference>
<evidence type="ECO:0000313" key="15">
    <source>
        <dbReference type="Proteomes" id="UP000419017"/>
    </source>
</evidence>
<keyword evidence="4" id="KW-0863">Zinc-finger</keyword>
<feature type="site" description="Interaction with DNA" evidence="10">
    <location>
        <position position="154"/>
    </location>
</feature>
<protein>
    <recommendedName>
        <fullName evidence="10">DNA topoisomerase 1</fullName>
        <ecNumber evidence="10">5.6.2.1</ecNumber>
    </recommendedName>
    <alternativeName>
        <fullName evidence="10">DNA topoisomerase I</fullName>
    </alternativeName>
</protein>
<comment type="subunit">
    <text evidence="10">Monomer.</text>
</comment>
<comment type="caution">
    <text evidence="10">Lacks conserved residue(s) required for the propagation of feature annotation.</text>
</comment>